<dbReference type="AlphaFoldDB" id="K1PU47"/>
<dbReference type="InParanoid" id="K1PU47"/>
<reference evidence="1" key="1">
    <citation type="journal article" date="2012" name="Nature">
        <title>The oyster genome reveals stress adaptation and complexity of shell formation.</title>
        <authorList>
            <person name="Zhang G."/>
            <person name="Fang X."/>
            <person name="Guo X."/>
            <person name="Li L."/>
            <person name="Luo R."/>
            <person name="Xu F."/>
            <person name="Yang P."/>
            <person name="Zhang L."/>
            <person name="Wang X."/>
            <person name="Qi H."/>
            <person name="Xiong Z."/>
            <person name="Que H."/>
            <person name="Xie Y."/>
            <person name="Holland P.W."/>
            <person name="Paps J."/>
            <person name="Zhu Y."/>
            <person name="Wu F."/>
            <person name="Chen Y."/>
            <person name="Wang J."/>
            <person name="Peng C."/>
            <person name="Meng J."/>
            <person name="Yang L."/>
            <person name="Liu J."/>
            <person name="Wen B."/>
            <person name="Zhang N."/>
            <person name="Huang Z."/>
            <person name="Zhu Q."/>
            <person name="Feng Y."/>
            <person name="Mount A."/>
            <person name="Hedgecock D."/>
            <person name="Xu Z."/>
            <person name="Liu Y."/>
            <person name="Domazet-Loso T."/>
            <person name="Du Y."/>
            <person name="Sun X."/>
            <person name="Zhang S."/>
            <person name="Liu B."/>
            <person name="Cheng P."/>
            <person name="Jiang X."/>
            <person name="Li J."/>
            <person name="Fan D."/>
            <person name="Wang W."/>
            <person name="Fu W."/>
            <person name="Wang T."/>
            <person name="Wang B."/>
            <person name="Zhang J."/>
            <person name="Peng Z."/>
            <person name="Li Y."/>
            <person name="Li N."/>
            <person name="Wang J."/>
            <person name="Chen M."/>
            <person name="He Y."/>
            <person name="Tan F."/>
            <person name="Song X."/>
            <person name="Zheng Q."/>
            <person name="Huang R."/>
            <person name="Yang H."/>
            <person name="Du X."/>
            <person name="Chen L."/>
            <person name="Yang M."/>
            <person name="Gaffney P.M."/>
            <person name="Wang S."/>
            <person name="Luo L."/>
            <person name="She Z."/>
            <person name="Ming Y."/>
            <person name="Huang W."/>
            <person name="Zhang S."/>
            <person name="Huang B."/>
            <person name="Zhang Y."/>
            <person name="Qu T."/>
            <person name="Ni P."/>
            <person name="Miao G."/>
            <person name="Wang J."/>
            <person name="Wang Q."/>
            <person name="Steinberg C.E."/>
            <person name="Wang H."/>
            <person name="Li N."/>
            <person name="Qian L."/>
            <person name="Zhang G."/>
            <person name="Li Y."/>
            <person name="Yang H."/>
            <person name="Liu X."/>
            <person name="Wang J."/>
            <person name="Yin Y."/>
            <person name="Wang J."/>
        </authorList>
    </citation>
    <scope>NUCLEOTIDE SEQUENCE [LARGE SCALE GENOMIC DNA]</scope>
    <source>
        <strain evidence="1">05x7-T-G4-1.051#20</strain>
    </source>
</reference>
<dbReference type="HOGENOM" id="CLU_2415432_0_0_1"/>
<proteinExistence type="predicted"/>
<accession>K1PU47</accession>
<organism evidence="1">
    <name type="scientific">Magallana gigas</name>
    <name type="common">Pacific oyster</name>
    <name type="synonym">Crassostrea gigas</name>
    <dbReference type="NCBI Taxonomy" id="29159"/>
    <lineage>
        <taxon>Eukaryota</taxon>
        <taxon>Metazoa</taxon>
        <taxon>Spiralia</taxon>
        <taxon>Lophotrochozoa</taxon>
        <taxon>Mollusca</taxon>
        <taxon>Bivalvia</taxon>
        <taxon>Autobranchia</taxon>
        <taxon>Pteriomorphia</taxon>
        <taxon>Ostreida</taxon>
        <taxon>Ostreoidea</taxon>
        <taxon>Ostreidae</taxon>
        <taxon>Magallana</taxon>
    </lineage>
</organism>
<name>K1PU47_MAGGI</name>
<gene>
    <name evidence="1" type="ORF">CGI_10002291</name>
</gene>
<dbReference type="EMBL" id="JH818434">
    <property type="protein sequence ID" value="EKC22434.1"/>
    <property type="molecule type" value="Genomic_DNA"/>
</dbReference>
<protein>
    <submittedName>
        <fullName evidence="1">Uncharacterized protein</fullName>
    </submittedName>
</protein>
<evidence type="ECO:0000313" key="1">
    <source>
        <dbReference type="EMBL" id="EKC22434.1"/>
    </source>
</evidence>
<sequence>MNHFERKCPFFDNKKERMAIRQCQGKNCPSEEIYSPAAVKCGLRKRDRGLGLLNPLHVFDQSPNIAYTSRYEKVRNDANTKLESHCPQVDIS</sequence>